<feature type="transmembrane region" description="Helical" evidence="1">
    <location>
        <begin position="73"/>
        <end position="98"/>
    </location>
</feature>
<proteinExistence type="predicted"/>
<dbReference type="OrthoDB" id="9812980at2"/>
<dbReference type="InterPro" id="IPR032816">
    <property type="entry name" value="VTT_dom"/>
</dbReference>
<reference evidence="4" key="1">
    <citation type="submission" date="2017-04" db="EMBL/GenBank/DDBJ databases">
        <authorList>
            <person name="Varghese N."/>
            <person name="Submissions S."/>
        </authorList>
    </citation>
    <scope>NUCLEOTIDE SEQUENCE [LARGE SCALE GENOMIC DNA]</scope>
    <source>
        <strain evidence="4">USBA 82</strain>
    </source>
</reference>
<dbReference type="EMBL" id="FXBB01000011">
    <property type="protein sequence ID" value="SMG25917.1"/>
    <property type="molecule type" value="Genomic_DNA"/>
</dbReference>
<dbReference type="RefSeq" id="WP_085544359.1">
    <property type="nucleotide sequence ID" value="NZ_FXBB01000011.1"/>
</dbReference>
<organism evidence="3 4">
    <name type="scientific">Dethiosulfovibrio salsuginis</name>
    <dbReference type="NCBI Taxonomy" id="561720"/>
    <lineage>
        <taxon>Bacteria</taxon>
        <taxon>Thermotogati</taxon>
        <taxon>Synergistota</taxon>
        <taxon>Synergistia</taxon>
        <taxon>Synergistales</taxon>
        <taxon>Dethiosulfovibrionaceae</taxon>
        <taxon>Dethiosulfovibrio</taxon>
    </lineage>
</organism>
<feature type="transmembrane region" description="Helical" evidence="1">
    <location>
        <begin position="38"/>
        <end position="61"/>
    </location>
</feature>
<dbReference type="PANTHER" id="PTHR46826">
    <property type="match status" value="1"/>
</dbReference>
<dbReference type="InterPro" id="IPR053240">
    <property type="entry name" value="VTT_domain"/>
</dbReference>
<keyword evidence="1" id="KW-1133">Transmembrane helix</keyword>
<keyword evidence="1" id="KW-0812">Transmembrane</keyword>
<name>A0A1X7JD97_9BACT</name>
<dbReference type="Proteomes" id="UP000193355">
    <property type="component" value="Unassembled WGS sequence"/>
</dbReference>
<evidence type="ECO:0000256" key="1">
    <source>
        <dbReference type="SAM" id="Phobius"/>
    </source>
</evidence>
<gene>
    <name evidence="3" type="ORF">SAMN06275492_1119</name>
</gene>
<sequence length="220" mass="23774">MKGRPINRILVVAGGLIALFAALRLWGIDGSWFSEENILSFGPMAPLVFTAMFSIAVILAVPGGPITLLAGSLFGVIQGTIVVSAGSTIGAMAAFLIARYAARDHVARWLADNPRFLKLDEMIRKKGFIVVALVRLIPLFPFNLINYGMGLTSVSFGYYLFMSWLCMLPGTILYVTGGDVFKRFFVGGDLSWQAISLCGAIALCLSGAYLLLKNSLRGRL</sequence>
<evidence type="ECO:0000259" key="2">
    <source>
        <dbReference type="Pfam" id="PF09335"/>
    </source>
</evidence>
<dbReference type="Pfam" id="PF09335">
    <property type="entry name" value="VTT_dom"/>
    <property type="match status" value="1"/>
</dbReference>
<dbReference type="STRING" id="561720.SAMN06275492_1119"/>
<dbReference type="AlphaFoldDB" id="A0A1X7JD97"/>
<feature type="transmembrane region" description="Helical" evidence="1">
    <location>
        <begin position="127"/>
        <end position="145"/>
    </location>
</feature>
<feature type="transmembrane region" description="Helical" evidence="1">
    <location>
        <begin position="157"/>
        <end position="178"/>
    </location>
</feature>
<protein>
    <submittedName>
        <fullName evidence="3">Uncharacterized membrane protein YdjX, TVP38/TMEM64 family, SNARE-associated domain</fullName>
    </submittedName>
</protein>
<feature type="domain" description="VTT" evidence="2">
    <location>
        <begin position="61"/>
        <end position="179"/>
    </location>
</feature>
<feature type="transmembrane region" description="Helical" evidence="1">
    <location>
        <begin position="6"/>
        <end position="26"/>
    </location>
</feature>
<keyword evidence="4" id="KW-1185">Reference proteome</keyword>
<accession>A0A1X7JD97</accession>
<evidence type="ECO:0000313" key="4">
    <source>
        <dbReference type="Proteomes" id="UP000193355"/>
    </source>
</evidence>
<keyword evidence="1" id="KW-0472">Membrane</keyword>
<feature type="transmembrane region" description="Helical" evidence="1">
    <location>
        <begin position="190"/>
        <end position="212"/>
    </location>
</feature>
<evidence type="ECO:0000313" key="3">
    <source>
        <dbReference type="EMBL" id="SMG25917.1"/>
    </source>
</evidence>
<dbReference type="PANTHER" id="PTHR46826:SF1">
    <property type="entry name" value="TVP38_TMEM64 FAMILY MEMBRANE PROTEIN YDJX"/>
    <property type="match status" value="1"/>
</dbReference>